<keyword evidence="1" id="KW-0812">Transmembrane</keyword>
<evidence type="ECO:0000313" key="3">
    <source>
        <dbReference type="Proteomes" id="UP000271098"/>
    </source>
</evidence>
<dbReference type="Proteomes" id="UP000271098">
    <property type="component" value="Unassembled WGS sequence"/>
</dbReference>
<protein>
    <submittedName>
        <fullName evidence="2 4">Uncharacterized protein</fullName>
    </submittedName>
</protein>
<accession>A0A183D447</accession>
<organism evidence="4">
    <name type="scientific">Gongylonema pulchrum</name>
    <dbReference type="NCBI Taxonomy" id="637853"/>
    <lineage>
        <taxon>Eukaryota</taxon>
        <taxon>Metazoa</taxon>
        <taxon>Ecdysozoa</taxon>
        <taxon>Nematoda</taxon>
        <taxon>Chromadorea</taxon>
        <taxon>Rhabditida</taxon>
        <taxon>Spirurina</taxon>
        <taxon>Spiruromorpha</taxon>
        <taxon>Spiruroidea</taxon>
        <taxon>Gongylonematidae</taxon>
        <taxon>Gongylonema</taxon>
    </lineage>
</organism>
<gene>
    <name evidence="2" type="ORF">GPUH_LOCUS3488</name>
</gene>
<reference evidence="2 3" key="2">
    <citation type="submission" date="2018-11" db="EMBL/GenBank/DDBJ databases">
        <authorList>
            <consortium name="Pathogen Informatics"/>
        </authorList>
    </citation>
    <scope>NUCLEOTIDE SEQUENCE [LARGE SCALE GENOMIC DNA]</scope>
</reference>
<evidence type="ECO:0000313" key="2">
    <source>
        <dbReference type="EMBL" id="VDK39769.1"/>
    </source>
</evidence>
<evidence type="ECO:0000313" key="4">
    <source>
        <dbReference type="WBParaSite" id="GPUH_0000349401-mRNA-1"/>
    </source>
</evidence>
<dbReference type="AlphaFoldDB" id="A0A183D447"/>
<keyword evidence="1" id="KW-0472">Membrane</keyword>
<keyword evidence="3" id="KW-1185">Reference proteome</keyword>
<reference evidence="4" key="1">
    <citation type="submission" date="2016-06" db="UniProtKB">
        <authorList>
            <consortium name="WormBaseParasite"/>
        </authorList>
    </citation>
    <scope>IDENTIFICATION</scope>
</reference>
<dbReference type="WBParaSite" id="GPUH_0000349401-mRNA-1">
    <property type="protein sequence ID" value="GPUH_0000349401-mRNA-1"/>
    <property type="gene ID" value="GPUH_0000349401"/>
</dbReference>
<proteinExistence type="predicted"/>
<feature type="transmembrane region" description="Helical" evidence="1">
    <location>
        <begin position="20"/>
        <end position="37"/>
    </location>
</feature>
<keyword evidence="1" id="KW-1133">Transmembrane helix</keyword>
<sequence>MPRVVDEKSQEEQRIFTSTASYQLMVVDQLAACMYLWNWRKQRDIRRSFAEIKKRGIKIRYICIQNMEKEGFKTKTILAQLLRFHYFIDHIWAVLIRCEPTIQWLYFATSYPVQKNTLYLETGSS</sequence>
<evidence type="ECO:0000256" key="1">
    <source>
        <dbReference type="SAM" id="Phobius"/>
    </source>
</evidence>
<name>A0A183D447_9BILA</name>
<dbReference type="EMBL" id="UYRT01006013">
    <property type="protein sequence ID" value="VDK39769.1"/>
    <property type="molecule type" value="Genomic_DNA"/>
</dbReference>